<gene>
    <name evidence="1" type="ORF">L1987_26639</name>
</gene>
<reference evidence="1 2" key="2">
    <citation type="journal article" date="2022" name="Mol. Ecol. Resour.">
        <title>The genomes of chicory, endive, great burdock and yacon provide insights into Asteraceae paleo-polyploidization history and plant inulin production.</title>
        <authorList>
            <person name="Fan W."/>
            <person name="Wang S."/>
            <person name="Wang H."/>
            <person name="Wang A."/>
            <person name="Jiang F."/>
            <person name="Liu H."/>
            <person name="Zhao H."/>
            <person name="Xu D."/>
            <person name="Zhang Y."/>
        </authorList>
    </citation>
    <scope>NUCLEOTIDE SEQUENCE [LARGE SCALE GENOMIC DNA]</scope>
    <source>
        <strain evidence="2">cv. Yunnan</strain>
        <tissue evidence="1">Leaves</tissue>
    </source>
</reference>
<proteinExistence type="predicted"/>
<dbReference type="EMBL" id="CM042026">
    <property type="protein sequence ID" value="KAI3804812.1"/>
    <property type="molecule type" value="Genomic_DNA"/>
</dbReference>
<sequence>MNPSLLFHFFIFFTAFTSKAFSFTTQTISYSHHCNSYAPEAIPTDRIFTRFPFLEPVTSHYTGGQNILDQDPSSQRSILFEATHNLFKTNVVDTYKIQARLSFFSSNIYYRPSNFSNIRSNYSRVGWKYRRTLVFYLDGFWSVSTSKLCMVGSTSWFTKEGNPLKLDAVLKLKFARFINLNNSLVSGILESLASPNDFNYFDPISMLGFPRVAPFKYNYTLVSNEECNLTKAKLLQDSVTTMRSLDICSIFTQRFTTYKLEYPGNCKNCSLFGQDNGYLPTFVSLYAIQCSREDKKLRFLVEFQDKRFTPYDQSFQPDISLIGEGTWNGTKDELCIVACHILNQSDPLGTARVGDCSIRLTLWFPAVRSIMKTHTTEGQIWTTKLRDDLGSFRTAKFQSFDHSQKNYALKYEYTQMEKVRRVCPKKKRVGDKYQLGYYGFDMFVKHKNMVSSGSAVPIFVGSRGFNNYATVNPSFDSLEVALPPTVEISTTPYSGPQNISFEISFMLNISSTPRSGISSLNLSSTDNDRVEITAEGIYDDETGQICMVGCRNLKNSSFDCEILVKFQLPQGNGNGSLIKGNIESLHEKSDVLYFEKLDIVSITFTETEARESIWRMDLEIIMVLISDTLMCLFTGRQLFHLKKRPEMVNFISVLMMLILTLGHMVPLVLNFEAVFSNTRNQQNVPIGSNGLLEVNEVLVRIATMVAFILQFRLLQLTWIAKKNRWIHEIRTIVICLPMYIIGGSAMLLVNWKNNNNTISSQSQHSIWGDLRSYAGLTIDGFLFPQLILNIFQISKGIALSHWFYIGTTFVRLLPHAYDLYRGPKYISHQFDKLYIYANPRADFYSPSWDIVIVCGGLVFAVILFLQQYFGGQFMFPKRFKERVEYEMVPVTSNET</sequence>
<protein>
    <submittedName>
        <fullName evidence="1">Uncharacterized protein</fullName>
    </submittedName>
</protein>
<reference evidence="2" key="1">
    <citation type="journal article" date="2022" name="Mol. Ecol. Resour.">
        <title>The genomes of chicory, endive, great burdock and yacon provide insights into Asteraceae palaeo-polyploidization history and plant inulin production.</title>
        <authorList>
            <person name="Fan W."/>
            <person name="Wang S."/>
            <person name="Wang H."/>
            <person name="Wang A."/>
            <person name="Jiang F."/>
            <person name="Liu H."/>
            <person name="Zhao H."/>
            <person name="Xu D."/>
            <person name="Zhang Y."/>
        </authorList>
    </citation>
    <scope>NUCLEOTIDE SEQUENCE [LARGE SCALE GENOMIC DNA]</scope>
    <source>
        <strain evidence="2">cv. Yunnan</strain>
    </source>
</reference>
<name>A0ACB9IAI1_9ASTR</name>
<organism evidence="1 2">
    <name type="scientific">Smallanthus sonchifolius</name>
    <dbReference type="NCBI Taxonomy" id="185202"/>
    <lineage>
        <taxon>Eukaryota</taxon>
        <taxon>Viridiplantae</taxon>
        <taxon>Streptophyta</taxon>
        <taxon>Embryophyta</taxon>
        <taxon>Tracheophyta</taxon>
        <taxon>Spermatophyta</taxon>
        <taxon>Magnoliopsida</taxon>
        <taxon>eudicotyledons</taxon>
        <taxon>Gunneridae</taxon>
        <taxon>Pentapetalae</taxon>
        <taxon>asterids</taxon>
        <taxon>campanulids</taxon>
        <taxon>Asterales</taxon>
        <taxon>Asteraceae</taxon>
        <taxon>Asteroideae</taxon>
        <taxon>Heliantheae alliance</taxon>
        <taxon>Millerieae</taxon>
        <taxon>Smallanthus</taxon>
    </lineage>
</organism>
<keyword evidence="2" id="KW-1185">Reference proteome</keyword>
<accession>A0ACB9IAI1</accession>
<dbReference type="Proteomes" id="UP001056120">
    <property type="component" value="Linkage Group LG09"/>
</dbReference>
<evidence type="ECO:0000313" key="1">
    <source>
        <dbReference type="EMBL" id="KAI3804812.1"/>
    </source>
</evidence>
<evidence type="ECO:0000313" key="2">
    <source>
        <dbReference type="Proteomes" id="UP001056120"/>
    </source>
</evidence>
<comment type="caution">
    <text evidence="1">The sequence shown here is derived from an EMBL/GenBank/DDBJ whole genome shotgun (WGS) entry which is preliminary data.</text>
</comment>